<gene>
    <name evidence="1" type="ORF">RCOM_1586450</name>
</gene>
<dbReference type="PANTHER" id="PTHR33696">
    <property type="entry name" value="T22J18.15-RELATED"/>
    <property type="match status" value="1"/>
</dbReference>
<dbReference type="Proteomes" id="UP000008311">
    <property type="component" value="Unassembled WGS sequence"/>
</dbReference>
<dbReference type="OMA" id="EESQILC"/>
<dbReference type="AlphaFoldDB" id="B9R6W0"/>
<dbReference type="PANTHER" id="PTHR33696:SF23">
    <property type="entry name" value="OS03G0674900 PROTEIN"/>
    <property type="match status" value="1"/>
</dbReference>
<protein>
    <submittedName>
        <fullName evidence="1">Uncharacterized protein</fullName>
    </submittedName>
</protein>
<dbReference type="InParanoid" id="B9R6W0"/>
<dbReference type="EMBL" id="EQ973772">
    <property type="protein sequence ID" value="EEF52240.1"/>
    <property type="molecule type" value="Genomic_DNA"/>
</dbReference>
<evidence type="ECO:0000313" key="1">
    <source>
        <dbReference type="EMBL" id="EEF52240.1"/>
    </source>
</evidence>
<evidence type="ECO:0000313" key="2">
    <source>
        <dbReference type="Proteomes" id="UP000008311"/>
    </source>
</evidence>
<proteinExistence type="predicted"/>
<dbReference type="OrthoDB" id="745459at2759"/>
<dbReference type="eggNOG" id="ENOG502T25R">
    <property type="taxonomic scope" value="Eukaryota"/>
</dbReference>
<keyword evidence="2" id="KW-1185">Reference proteome</keyword>
<organism evidence="1 2">
    <name type="scientific">Ricinus communis</name>
    <name type="common">Castor bean</name>
    <dbReference type="NCBI Taxonomy" id="3988"/>
    <lineage>
        <taxon>Eukaryota</taxon>
        <taxon>Viridiplantae</taxon>
        <taxon>Streptophyta</taxon>
        <taxon>Embryophyta</taxon>
        <taxon>Tracheophyta</taxon>
        <taxon>Spermatophyta</taxon>
        <taxon>Magnoliopsida</taxon>
        <taxon>eudicotyledons</taxon>
        <taxon>Gunneridae</taxon>
        <taxon>Pentapetalae</taxon>
        <taxon>rosids</taxon>
        <taxon>fabids</taxon>
        <taxon>Malpighiales</taxon>
        <taxon>Euphorbiaceae</taxon>
        <taxon>Acalyphoideae</taxon>
        <taxon>Acalypheae</taxon>
        <taxon>Ricinus</taxon>
    </lineage>
</organism>
<sequence>MSPSTEVSYQVNVPFSWEHKPGVSKIKHHHQESIVLDVWKYSMQKQSPPPPCPSKSSTNNNFSFHHQDLPFRLPALKAPSKISYFKKVIGYHREDEDPFLVAYKKCTTSKDHGKIRRLNINAFQTLSCKYSCPVAR</sequence>
<name>B9R6W0_RICCO</name>
<reference evidence="2" key="1">
    <citation type="journal article" date="2010" name="Nat. Biotechnol.">
        <title>Draft genome sequence of the oilseed species Ricinus communis.</title>
        <authorList>
            <person name="Chan A.P."/>
            <person name="Crabtree J."/>
            <person name="Zhao Q."/>
            <person name="Lorenzi H."/>
            <person name="Orvis J."/>
            <person name="Puiu D."/>
            <person name="Melake-Berhan A."/>
            <person name="Jones K.M."/>
            <person name="Redman J."/>
            <person name="Chen G."/>
            <person name="Cahoon E.B."/>
            <person name="Gedil M."/>
            <person name="Stanke M."/>
            <person name="Haas B.J."/>
            <person name="Wortman J.R."/>
            <person name="Fraser-Liggett C.M."/>
            <person name="Ravel J."/>
            <person name="Rabinowicz P.D."/>
        </authorList>
    </citation>
    <scope>NUCLEOTIDE SEQUENCE [LARGE SCALE GENOMIC DNA]</scope>
    <source>
        <strain evidence="2">cv. Hale</strain>
    </source>
</reference>
<accession>B9R6W0</accession>